<reference evidence="6 7" key="1">
    <citation type="submission" date="2020-02" db="EMBL/GenBank/DDBJ databases">
        <title>Genome sequence of Roseobacter ponti.</title>
        <authorList>
            <person name="Hollensteiner J."/>
            <person name="Schneider D."/>
            <person name="Poehlein A."/>
            <person name="Daniel R."/>
        </authorList>
    </citation>
    <scope>NUCLEOTIDE SEQUENCE [LARGE SCALE GENOMIC DNA]</scope>
    <source>
        <strain evidence="6 7">DSM 106830</strain>
    </source>
</reference>
<dbReference type="InterPro" id="IPR009057">
    <property type="entry name" value="Homeodomain-like_sf"/>
</dbReference>
<protein>
    <submittedName>
        <fullName evidence="6">TetR/AcrR family transcriptional regulator</fullName>
    </submittedName>
</protein>
<keyword evidence="7" id="KW-1185">Reference proteome</keyword>
<dbReference type="Gene3D" id="1.10.357.10">
    <property type="entry name" value="Tetracycline Repressor, domain 2"/>
    <property type="match status" value="1"/>
</dbReference>
<dbReference type="RefSeq" id="WP_169642131.1">
    <property type="nucleotide sequence ID" value="NZ_CP048788.1"/>
</dbReference>
<dbReference type="EMBL" id="CP048788">
    <property type="protein sequence ID" value="QJF52914.1"/>
    <property type="molecule type" value="Genomic_DNA"/>
</dbReference>
<dbReference type="KEGG" id="rpon:G3256_17910"/>
<keyword evidence="2 4" id="KW-0238">DNA-binding</keyword>
<dbReference type="PRINTS" id="PR00455">
    <property type="entry name" value="HTHTETR"/>
</dbReference>
<feature type="domain" description="HTH tetR-type" evidence="5">
    <location>
        <begin position="6"/>
        <end position="66"/>
    </location>
</feature>
<dbReference type="Gene3D" id="1.10.10.60">
    <property type="entry name" value="Homeodomain-like"/>
    <property type="match status" value="1"/>
</dbReference>
<dbReference type="InterPro" id="IPR001647">
    <property type="entry name" value="HTH_TetR"/>
</dbReference>
<dbReference type="InterPro" id="IPR023772">
    <property type="entry name" value="DNA-bd_HTH_TetR-type_CS"/>
</dbReference>
<gene>
    <name evidence="6" type="ORF">G3256_17910</name>
</gene>
<dbReference type="PANTHER" id="PTHR47506:SF1">
    <property type="entry name" value="HTH-TYPE TRANSCRIPTIONAL REGULATOR YJDC"/>
    <property type="match status" value="1"/>
</dbReference>
<name>A0A858SVY9_9RHOB</name>
<dbReference type="Pfam" id="PF00440">
    <property type="entry name" value="TetR_N"/>
    <property type="match status" value="1"/>
</dbReference>
<dbReference type="AlphaFoldDB" id="A0A858SVY9"/>
<evidence type="ECO:0000256" key="2">
    <source>
        <dbReference type="ARBA" id="ARBA00023125"/>
    </source>
</evidence>
<evidence type="ECO:0000256" key="1">
    <source>
        <dbReference type="ARBA" id="ARBA00023015"/>
    </source>
</evidence>
<feature type="DNA-binding region" description="H-T-H motif" evidence="4">
    <location>
        <begin position="29"/>
        <end position="48"/>
    </location>
</feature>
<evidence type="ECO:0000313" key="7">
    <source>
        <dbReference type="Proteomes" id="UP000503308"/>
    </source>
</evidence>
<accession>A0A858SVY9</accession>
<dbReference type="PANTHER" id="PTHR47506">
    <property type="entry name" value="TRANSCRIPTIONAL REGULATORY PROTEIN"/>
    <property type="match status" value="1"/>
</dbReference>
<dbReference type="SUPFAM" id="SSF46689">
    <property type="entry name" value="Homeodomain-like"/>
    <property type="match status" value="1"/>
</dbReference>
<keyword evidence="1" id="KW-0805">Transcription regulation</keyword>
<organism evidence="6 7">
    <name type="scientific">Roseobacter ponti</name>
    <dbReference type="NCBI Taxonomy" id="1891787"/>
    <lineage>
        <taxon>Bacteria</taxon>
        <taxon>Pseudomonadati</taxon>
        <taxon>Pseudomonadota</taxon>
        <taxon>Alphaproteobacteria</taxon>
        <taxon>Rhodobacterales</taxon>
        <taxon>Roseobacteraceae</taxon>
        <taxon>Roseobacter</taxon>
    </lineage>
</organism>
<dbReference type="SUPFAM" id="SSF48498">
    <property type="entry name" value="Tetracyclin repressor-like, C-terminal domain"/>
    <property type="match status" value="1"/>
</dbReference>
<evidence type="ECO:0000256" key="3">
    <source>
        <dbReference type="ARBA" id="ARBA00023163"/>
    </source>
</evidence>
<evidence type="ECO:0000256" key="4">
    <source>
        <dbReference type="PROSITE-ProRule" id="PRU00335"/>
    </source>
</evidence>
<dbReference type="GO" id="GO:0003677">
    <property type="term" value="F:DNA binding"/>
    <property type="evidence" value="ECO:0007669"/>
    <property type="project" value="UniProtKB-UniRule"/>
</dbReference>
<dbReference type="InterPro" id="IPR036271">
    <property type="entry name" value="Tet_transcr_reg_TetR-rel_C_sf"/>
</dbReference>
<evidence type="ECO:0000313" key="6">
    <source>
        <dbReference type="EMBL" id="QJF52914.1"/>
    </source>
</evidence>
<evidence type="ECO:0000259" key="5">
    <source>
        <dbReference type="PROSITE" id="PS50977"/>
    </source>
</evidence>
<dbReference type="PROSITE" id="PS50977">
    <property type="entry name" value="HTH_TETR_2"/>
    <property type="match status" value="1"/>
</dbReference>
<dbReference type="Proteomes" id="UP000503308">
    <property type="component" value="Chromosome"/>
</dbReference>
<dbReference type="PROSITE" id="PS01081">
    <property type="entry name" value="HTH_TETR_1"/>
    <property type="match status" value="1"/>
</dbReference>
<proteinExistence type="predicted"/>
<sequence>MARPREFDTDDAIRKAAEVFWRKGYEEASLPDLLEGMGLTRGSLYKAFKDKKSLFLLVLDYYETAAVDKAVARLTDPGVPDGRRRIIGLFKGVVNAVQAGDRRGCLLCTAAAGNEMDDPDIAAAVNKGLRRIRDAMGLSLKASPIHSSLKPDENRVLANVLLTQYVGLRVLARSCLPLGIVEQSEKGVAVLLRTP</sequence>
<keyword evidence="3" id="KW-0804">Transcription</keyword>